<keyword evidence="3" id="KW-1185">Reference proteome</keyword>
<proteinExistence type="predicted"/>
<protein>
    <submittedName>
        <fullName evidence="2">Uncharacterized protein</fullName>
    </submittedName>
</protein>
<evidence type="ECO:0000313" key="3">
    <source>
        <dbReference type="Proteomes" id="UP001597145"/>
    </source>
</evidence>
<organism evidence="2 3">
    <name type="scientific">Pseudonocardia aurantiaca</name>
    <dbReference type="NCBI Taxonomy" id="75290"/>
    <lineage>
        <taxon>Bacteria</taxon>
        <taxon>Bacillati</taxon>
        <taxon>Actinomycetota</taxon>
        <taxon>Actinomycetes</taxon>
        <taxon>Pseudonocardiales</taxon>
        <taxon>Pseudonocardiaceae</taxon>
        <taxon>Pseudonocardia</taxon>
    </lineage>
</organism>
<dbReference type="EMBL" id="JBHUCP010000028">
    <property type="protein sequence ID" value="MFD1534069.1"/>
    <property type="molecule type" value="Genomic_DNA"/>
</dbReference>
<name>A0ABW4FUA3_9PSEU</name>
<accession>A0ABW4FUA3</accession>
<feature type="region of interest" description="Disordered" evidence="1">
    <location>
        <begin position="1"/>
        <end position="20"/>
    </location>
</feature>
<dbReference type="Proteomes" id="UP001597145">
    <property type="component" value="Unassembled WGS sequence"/>
</dbReference>
<sequence>MLTGKYTRENTSPEGSGLGWHATVDTGWRGRSAVTRRLNEDTFVLLDVLRRVSDEMGASMAAINGVESPEFRR</sequence>
<gene>
    <name evidence="2" type="ORF">ACFSCY_32095</name>
</gene>
<reference evidence="3" key="1">
    <citation type="journal article" date="2019" name="Int. J. Syst. Evol. Microbiol.">
        <title>The Global Catalogue of Microorganisms (GCM) 10K type strain sequencing project: providing services to taxonomists for standard genome sequencing and annotation.</title>
        <authorList>
            <consortium name="The Broad Institute Genomics Platform"/>
            <consortium name="The Broad Institute Genome Sequencing Center for Infectious Disease"/>
            <person name="Wu L."/>
            <person name="Ma J."/>
        </authorList>
    </citation>
    <scope>NUCLEOTIDE SEQUENCE [LARGE SCALE GENOMIC DNA]</scope>
    <source>
        <strain evidence="3">JCM 12165</strain>
    </source>
</reference>
<dbReference type="RefSeq" id="WP_343974017.1">
    <property type="nucleotide sequence ID" value="NZ_BAAAJG010000005.1"/>
</dbReference>
<comment type="caution">
    <text evidence="2">The sequence shown here is derived from an EMBL/GenBank/DDBJ whole genome shotgun (WGS) entry which is preliminary data.</text>
</comment>
<evidence type="ECO:0000256" key="1">
    <source>
        <dbReference type="SAM" id="MobiDB-lite"/>
    </source>
</evidence>
<evidence type="ECO:0000313" key="2">
    <source>
        <dbReference type="EMBL" id="MFD1534069.1"/>
    </source>
</evidence>